<protein>
    <recommendedName>
        <fullName evidence="5">Gamma-glutamylcyclotransferase AIG2-like domain-containing protein</fullName>
    </recommendedName>
</protein>
<feature type="region of interest" description="Disordered" evidence="2">
    <location>
        <begin position="1"/>
        <end position="39"/>
    </location>
</feature>
<keyword evidence="1" id="KW-0175">Coiled coil</keyword>
<evidence type="ECO:0000256" key="1">
    <source>
        <dbReference type="SAM" id="Coils"/>
    </source>
</evidence>
<dbReference type="Proteomes" id="UP000799779">
    <property type="component" value="Unassembled WGS sequence"/>
</dbReference>
<feature type="compositionally biased region" description="Basic and acidic residues" evidence="2">
    <location>
        <begin position="624"/>
        <end position="633"/>
    </location>
</feature>
<gene>
    <name evidence="3" type="ORF">P154DRAFT_597222</name>
</gene>
<evidence type="ECO:0000313" key="3">
    <source>
        <dbReference type="EMBL" id="KAF2006874.1"/>
    </source>
</evidence>
<proteinExistence type="predicted"/>
<evidence type="ECO:0000313" key="4">
    <source>
        <dbReference type="Proteomes" id="UP000799779"/>
    </source>
</evidence>
<organism evidence="3 4">
    <name type="scientific">Amniculicola lignicola CBS 123094</name>
    <dbReference type="NCBI Taxonomy" id="1392246"/>
    <lineage>
        <taxon>Eukaryota</taxon>
        <taxon>Fungi</taxon>
        <taxon>Dikarya</taxon>
        <taxon>Ascomycota</taxon>
        <taxon>Pezizomycotina</taxon>
        <taxon>Dothideomycetes</taxon>
        <taxon>Pleosporomycetidae</taxon>
        <taxon>Pleosporales</taxon>
        <taxon>Amniculicolaceae</taxon>
        <taxon>Amniculicola</taxon>
    </lineage>
</organism>
<name>A0A6A5X0I8_9PLEO</name>
<feature type="region of interest" description="Disordered" evidence="2">
    <location>
        <begin position="624"/>
        <end position="673"/>
    </location>
</feature>
<feature type="compositionally biased region" description="Polar residues" evidence="2">
    <location>
        <begin position="400"/>
        <end position="409"/>
    </location>
</feature>
<dbReference type="EMBL" id="ML977558">
    <property type="protein sequence ID" value="KAF2006874.1"/>
    <property type="molecule type" value="Genomic_DNA"/>
</dbReference>
<feature type="region of interest" description="Disordered" evidence="2">
    <location>
        <begin position="525"/>
        <end position="559"/>
    </location>
</feature>
<keyword evidence="4" id="KW-1185">Reference proteome</keyword>
<accession>A0A6A5X0I8</accession>
<feature type="compositionally biased region" description="Basic and acidic residues" evidence="2">
    <location>
        <begin position="1"/>
        <end position="16"/>
    </location>
</feature>
<evidence type="ECO:0008006" key="5">
    <source>
        <dbReference type="Google" id="ProtNLM"/>
    </source>
</evidence>
<dbReference type="AlphaFoldDB" id="A0A6A5X0I8"/>
<feature type="region of interest" description="Disordered" evidence="2">
    <location>
        <begin position="381"/>
        <end position="429"/>
    </location>
</feature>
<reference evidence="3" key="1">
    <citation type="journal article" date="2020" name="Stud. Mycol.">
        <title>101 Dothideomycetes genomes: a test case for predicting lifestyles and emergence of pathogens.</title>
        <authorList>
            <person name="Haridas S."/>
            <person name="Albert R."/>
            <person name="Binder M."/>
            <person name="Bloem J."/>
            <person name="Labutti K."/>
            <person name="Salamov A."/>
            <person name="Andreopoulos B."/>
            <person name="Baker S."/>
            <person name="Barry K."/>
            <person name="Bills G."/>
            <person name="Bluhm B."/>
            <person name="Cannon C."/>
            <person name="Castanera R."/>
            <person name="Culley D."/>
            <person name="Daum C."/>
            <person name="Ezra D."/>
            <person name="Gonzalez J."/>
            <person name="Henrissat B."/>
            <person name="Kuo A."/>
            <person name="Liang C."/>
            <person name="Lipzen A."/>
            <person name="Lutzoni F."/>
            <person name="Magnuson J."/>
            <person name="Mondo S."/>
            <person name="Nolan M."/>
            <person name="Ohm R."/>
            <person name="Pangilinan J."/>
            <person name="Park H.-J."/>
            <person name="Ramirez L."/>
            <person name="Alfaro M."/>
            <person name="Sun H."/>
            <person name="Tritt A."/>
            <person name="Yoshinaga Y."/>
            <person name="Zwiers L.-H."/>
            <person name="Turgeon B."/>
            <person name="Goodwin S."/>
            <person name="Spatafora J."/>
            <person name="Crous P."/>
            <person name="Grigoriev I."/>
        </authorList>
    </citation>
    <scope>NUCLEOTIDE SEQUENCE</scope>
    <source>
        <strain evidence="3">CBS 123094</strain>
    </source>
</reference>
<feature type="compositionally biased region" description="Low complexity" evidence="2">
    <location>
        <begin position="548"/>
        <end position="558"/>
    </location>
</feature>
<dbReference type="OrthoDB" id="3801137at2759"/>
<feature type="coiled-coil region" evidence="1">
    <location>
        <begin position="449"/>
        <end position="513"/>
    </location>
</feature>
<feature type="compositionally biased region" description="Basic and acidic residues" evidence="2">
    <location>
        <begin position="651"/>
        <end position="661"/>
    </location>
</feature>
<sequence length="673" mass="74897">MPSQDDNPHRRHDERASTSSEQRLSPTRRLFHAPTNPSTRIEQRAQLLSSGHAVSVLPNVLELRRPFSTTERVASSAVGSAYMSASEHRTADSRPFVPPVGANTEVFNYTRMRGRFPASLEMRSPSTPLGGFRTPRTMNLRTDRNNMSAVPMNSSALWNSPRTYLMPSDSRTEPLAGAGSPPPVPRGYLPGYSQSSANMRLPPIGYSGSYQPYASMFQSKSSLYPVTYFLYGATAKPRVIKQVLRLGAEPKLREAKIVGFERIVWGDRETILPADDHNADSGETLTSEVLGVIYTVTTPKEEQDLEKLYLVDFTTVLVDVHVLPQGPQRLRMVEGKTFMYTAKDFSPTLGLKGTTILSNPLNFLLKFGIGDRIRKAQADIALTGRLNPPPKNSDPRLPNHTPSSSNTGLLRTPSLRAPNVNAQPTSYHGPSIYKTETMLRGRSAAMEVAQQSSFQLQELRQSVEDLEQRIRNDGGEIVRKKHVHWKSKGELLREELKEELRKAKHLRKMKEKELLTLLDEDSPPAGGYSIVPRRGTSGPEATSENVRSAAPGSSSASAKTELRSILKQPGGIFSENLLEKIQESPRKTNKNILSTEAECNFPFTPDDLEGDNKWNSRGQLLRDEMRIEMRKSQESSPTGSFETRERRRQKARQDALKKLEGGEGGDGYDADVD</sequence>
<dbReference type="Gene3D" id="3.10.490.10">
    <property type="entry name" value="Gamma-glutamyl cyclotransferase-like"/>
    <property type="match status" value="1"/>
</dbReference>
<evidence type="ECO:0000256" key="2">
    <source>
        <dbReference type="SAM" id="MobiDB-lite"/>
    </source>
</evidence>